<feature type="chain" id="PRO_5002061701" description="Secreted effector protein" evidence="1">
    <location>
        <begin position="19"/>
        <end position="242"/>
    </location>
</feature>
<dbReference type="EMBL" id="JNVN01004091">
    <property type="protein sequence ID" value="KHJ30511.1"/>
    <property type="molecule type" value="Genomic_DNA"/>
</dbReference>
<name>A0A0B1P0Q8_UNCNE</name>
<accession>A0A0B1P0Q8</accession>
<evidence type="ECO:0000313" key="3">
    <source>
        <dbReference type="Proteomes" id="UP000030854"/>
    </source>
</evidence>
<dbReference type="AlphaFoldDB" id="A0A0B1P0Q8"/>
<sequence length="242" mass="27168">MSSAILVLILISLSFSAALTPTKSIVLIQNSDSAKCGPFILPAIFLQRQALEICKVEVKYAKCLLSKCSLPRITNRPTYYKGNLFPNEKAPLIEKILQSDVYLRGQKISSSYIIVKWDMTSKICSRVGVLHKFLNGAPFVVCQSFDPKKSVLRVDLDERRKRKSISDFLHEIPEDVPNKSKTLLEKLLGGLSNDQLIWDPGFGMSQLTLASAMRRLLNRSIKAIQIAFSRQSRNLHLHAVPV</sequence>
<proteinExistence type="predicted"/>
<evidence type="ECO:0000313" key="2">
    <source>
        <dbReference type="EMBL" id="KHJ30511.1"/>
    </source>
</evidence>
<keyword evidence="1" id="KW-0732">Signal</keyword>
<dbReference type="HOGENOM" id="CLU_100328_0_0_1"/>
<comment type="caution">
    <text evidence="2">The sequence shown here is derived from an EMBL/GenBank/DDBJ whole genome shotgun (WGS) entry which is preliminary data.</text>
</comment>
<evidence type="ECO:0000256" key="1">
    <source>
        <dbReference type="SAM" id="SignalP"/>
    </source>
</evidence>
<evidence type="ECO:0008006" key="4">
    <source>
        <dbReference type="Google" id="ProtNLM"/>
    </source>
</evidence>
<gene>
    <name evidence="2" type="ORF">EV44_g0364</name>
</gene>
<keyword evidence="3" id="KW-1185">Reference proteome</keyword>
<reference evidence="2 3" key="1">
    <citation type="journal article" date="2014" name="BMC Genomics">
        <title>Adaptive genomic structural variation in the grape powdery mildew pathogen, Erysiphe necator.</title>
        <authorList>
            <person name="Jones L."/>
            <person name="Riaz S."/>
            <person name="Morales-Cruz A."/>
            <person name="Amrine K.C."/>
            <person name="McGuire B."/>
            <person name="Gubler W.D."/>
            <person name="Walker M.A."/>
            <person name="Cantu D."/>
        </authorList>
    </citation>
    <scope>NUCLEOTIDE SEQUENCE [LARGE SCALE GENOMIC DNA]</scope>
    <source>
        <strain evidence="3">c</strain>
    </source>
</reference>
<protein>
    <recommendedName>
        <fullName evidence="4">Secreted effector protein</fullName>
    </recommendedName>
</protein>
<organism evidence="2 3">
    <name type="scientific">Uncinula necator</name>
    <name type="common">Grape powdery mildew</name>
    <dbReference type="NCBI Taxonomy" id="52586"/>
    <lineage>
        <taxon>Eukaryota</taxon>
        <taxon>Fungi</taxon>
        <taxon>Dikarya</taxon>
        <taxon>Ascomycota</taxon>
        <taxon>Pezizomycotina</taxon>
        <taxon>Leotiomycetes</taxon>
        <taxon>Erysiphales</taxon>
        <taxon>Erysiphaceae</taxon>
        <taxon>Erysiphe</taxon>
    </lineage>
</organism>
<feature type="signal peptide" evidence="1">
    <location>
        <begin position="1"/>
        <end position="18"/>
    </location>
</feature>
<dbReference type="Proteomes" id="UP000030854">
    <property type="component" value="Unassembled WGS sequence"/>
</dbReference>